<dbReference type="GeneID" id="103315790"/>
<dbReference type="Proteomes" id="UP000002358">
    <property type="component" value="Chromosome 3"/>
</dbReference>
<proteinExistence type="predicted"/>
<evidence type="ECO:0000313" key="2">
    <source>
        <dbReference type="EnsemblMetazoa" id="XP_032454399"/>
    </source>
</evidence>
<keyword evidence="3" id="KW-1185">Reference proteome</keyword>
<dbReference type="AlphaFoldDB" id="A0A7M7TCX6"/>
<dbReference type="KEGG" id="nvi:103315790"/>
<feature type="chain" id="PRO_5029575567" evidence="1">
    <location>
        <begin position="26"/>
        <end position="91"/>
    </location>
</feature>
<protein>
    <submittedName>
        <fullName evidence="2">Uncharacterized protein</fullName>
    </submittedName>
</protein>
<dbReference type="EnsemblMetazoa" id="XM_032598508">
    <property type="protein sequence ID" value="XP_032454399"/>
    <property type="gene ID" value="LOC103315790"/>
</dbReference>
<dbReference type="RefSeq" id="XP_032454399.1">
    <property type="nucleotide sequence ID" value="XM_032598508.1"/>
</dbReference>
<evidence type="ECO:0000256" key="1">
    <source>
        <dbReference type="SAM" id="SignalP"/>
    </source>
</evidence>
<keyword evidence="1" id="KW-0732">Signal</keyword>
<evidence type="ECO:0000313" key="3">
    <source>
        <dbReference type="Proteomes" id="UP000002358"/>
    </source>
</evidence>
<sequence length="91" mass="9733">MSRVLFVTVFVIAAILLCGVDDAAGRKCVCTSKACRESGAKTCRTRFSCYTELIVSGEPTGVKTTRGCTEIKLATENFHISVSPRSNAALN</sequence>
<organism evidence="2 3">
    <name type="scientific">Nasonia vitripennis</name>
    <name type="common">Parasitic wasp</name>
    <dbReference type="NCBI Taxonomy" id="7425"/>
    <lineage>
        <taxon>Eukaryota</taxon>
        <taxon>Metazoa</taxon>
        <taxon>Ecdysozoa</taxon>
        <taxon>Arthropoda</taxon>
        <taxon>Hexapoda</taxon>
        <taxon>Insecta</taxon>
        <taxon>Pterygota</taxon>
        <taxon>Neoptera</taxon>
        <taxon>Endopterygota</taxon>
        <taxon>Hymenoptera</taxon>
        <taxon>Apocrita</taxon>
        <taxon>Proctotrupomorpha</taxon>
        <taxon>Chalcidoidea</taxon>
        <taxon>Pteromalidae</taxon>
        <taxon>Pteromalinae</taxon>
        <taxon>Nasonia</taxon>
    </lineage>
</organism>
<accession>A0A7M7TCX6</accession>
<dbReference type="InParanoid" id="A0A7M7TCX6"/>
<reference evidence="2" key="1">
    <citation type="submission" date="2021-01" db="UniProtKB">
        <authorList>
            <consortium name="EnsemblMetazoa"/>
        </authorList>
    </citation>
    <scope>IDENTIFICATION</scope>
</reference>
<dbReference type="OrthoDB" id="7581972at2759"/>
<feature type="signal peptide" evidence="1">
    <location>
        <begin position="1"/>
        <end position="25"/>
    </location>
</feature>
<name>A0A7M7TCX6_NASVI</name>